<evidence type="ECO:0000256" key="5">
    <source>
        <dbReference type="SAM" id="MobiDB-lite"/>
    </source>
</evidence>
<keyword evidence="6" id="KW-1133">Transmembrane helix</keyword>
<comment type="subcellular location">
    <subcellularLocation>
        <location evidence="2">Plastid</location>
        <location evidence="2">Chloroplast inner membrane</location>
        <topology evidence="2">Multi-pass membrane protein</topology>
    </subcellularLocation>
</comment>
<evidence type="ECO:0000313" key="7">
    <source>
        <dbReference type="EMBL" id="AGW45946.1"/>
    </source>
</evidence>
<reference evidence="7" key="1">
    <citation type="journal article" date="2014" name="Plant Biotechnol. J.">
        <title>Evolutionary and biotechnology implications of plastid genome variation in the inverted-repeat-lacking clade of legumes.</title>
        <authorList>
            <person name="Sabir J."/>
            <person name="Schwarz E."/>
            <person name="Ellison N."/>
            <person name="Zhang J."/>
            <person name="Baeshen N.A."/>
            <person name="Mutwakil M."/>
            <person name="Jansen R."/>
            <person name="Ruhlman T."/>
        </authorList>
    </citation>
    <scope>NUCLEOTIDE SEQUENCE</scope>
</reference>
<proteinExistence type="predicted"/>
<gene>
    <name evidence="7" type="primary">ycf1</name>
</gene>
<feature type="region of interest" description="Disordered" evidence="5">
    <location>
        <begin position="401"/>
        <end position="451"/>
    </location>
</feature>
<feature type="transmembrane region" description="Helical" evidence="6">
    <location>
        <begin position="226"/>
        <end position="246"/>
    </location>
</feature>
<keyword evidence="6" id="KW-0472">Membrane</keyword>
<keyword evidence="7" id="KW-0934">Plastid</keyword>
<feature type="coiled-coil region" evidence="4">
    <location>
        <begin position="1051"/>
        <end position="1082"/>
    </location>
</feature>
<geneLocation type="plastid" evidence="7"/>
<organism evidence="7">
    <name type="scientific">Lens culinaris</name>
    <name type="common">Lentil</name>
    <name type="synonym">Cicer lens</name>
    <dbReference type="NCBI Taxonomy" id="3864"/>
    <lineage>
        <taxon>Eukaryota</taxon>
        <taxon>Viridiplantae</taxon>
        <taxon>Streptophyta</taxon>
        <taxon>Embryophyta</taxon>
        <taxon>Tracheophyta</taxon>
        <taxon>Spermatophyta</taxon>
        <taxon>Magnoliopsida</taxon>
        <taxon>eudicotyledons</taxon>
        <taxon>Gunneridae</taxon>
        <taxon>Pentapetalae</taxon>
        <taxon>rosids</taxon>
        <taxon>fabids</taxon>
        <taxon>Fabales</taxon>
        <taxon>Fabaceae</taxon>
        <taxon>Papilionoideae</taxon>
        <taxon>50 kb inversion clade</taxon>
        <taxon>NPAAA clade</taxon>
        <taxon>Hologalegina</taxon>
        <taxon>IRL clade</taxon>
        <taxon>Fabeae</taxon>
        <taxon>Lens</taxon>
    </lineage>
</organism>
<evidence type="ECO:0000256" key="4">
    <source>
        <dbReference type="SAM" id="Coils"/>
    </source>
</evidence>
<dbReference type="Pfam" id="PF05758">
    <property type="entry name" value="Ycf1"/>
    <property type="match status" value="2"/>
</dbReference>
<feature type="transmembrane region" description="Helical" evidence="6">
    <location>
        <begin position="183"/>
        <end position="205"/>
    </location>
</feature>
<feature type="transmembrane region" description="Helical" evidence="6">
    <location>
        <begin position="58"/>
        <end position="78"/>
    </location>
</feature>
<keyword evidence="4" id="KW-0175">Coiled coil</keyword>
<dbReference type="GO" id="GO:0009706">
    <property type="term" value="C:chloroplast inner membrane"/>
    <property type="evidence" value="ECO:0007669"/>
    <property type="project" value="UniProtKB-SubCell"/>
</dbReference>
<feature type="compositionally biased region" description="Polar residues" evidence="5">
    <location>
        <begin position="408"/>
        <end position="419"/>
    </location>
</feature>
<evidence type="ECO:0000256" key="1">
    <source>
        <dbReference type="ARBA" id="ARBA00002515"/>
    </source>
</evidence>
<accession>A0A023ING1</accession>
<keyword evidence="3" id="KW-1001">Plastid inner membrane</keyword>
<keyword evidence="6" id="KW-0812">Transmembrane</keyword>
<evidence type="ECO:0000256" key="2">
    <source>
        <dbReference type="ARBA" id="ARBA00004478"/>
    </source>
</evidence>
<comment type="function">
    <text evidence="1">Involved in protein precursor import into chloroplasts. May be part of an intermediate translocation complex acting as a protein-conducting channel at the inner envelope.</text>
</comment>
<feature type="transmembrane region" description="Helical" evidence="6">
    <location>
        <begin position="150"/>
        <end position="171"/>
    </location>
</feature>
<dbReference type="InterPro" id="IPR008896">
    <property type="entry name" value="TIC214"/>
</dbReference>
<name>A0A023ING1_LENCU</name>
<evidence type="ECO:0000256" key="3">
    <source>
        <dbReference type="ARBA" id="ARBA00022780"/>
    </source>
</evidence>
<dbReference type="PANTHER" id="PTHR33163:SF40">
    <property type="entry name" value="PROTEIN TIC 214"/>
    <property type="match status" value="1"/>
</dbReference>
<dbReference type="EMBL" id="KF186232">
    <property type="protein sequence ID" value="AGW45946.1"/>
    <property type="molecule type" value="Genomic_DNA"/>
</dbReference>
<feature type="compositionally biased region" description="Basic and acidic residues" evidence="5">
    <location>
        <begin position="420"/>
        <end position="447"/>
    </location>
</feature>
<evidence type="ECO:0000256" key="6">
    <source>
        <dbReference type="SAM" id="Phobius"/>
    </source>
</evidence>
<dbReference type="PANTHER" id="PTHR33163">
    <property type="entry name" value="PROTEIN TIC 214-RELATED"/>
    <property type="match status" value="1"/>
</dbReference>
<sequence>MNNNYVIRAYLVGFCIKILNSAIVIGFYYGFLTTFSIGPSYLFLIRAQVMEEGSETKIAATTGFITGRLMMFISIYYAPFYLALCKPHTITVLTLPYVFFNFVHKNNKHYYLGNYYLGSESKLDSGYKNPNSIGNFRIVKVFFNNLCFQLLNPFLLPSSILIRLLNIYLYRSNNKLLFLTTSFVGWLIGHIFLMKCIGLVLVWLQQKIFIKSKITMRFDKYILQQLRDYAGQIFVVFAFVIVGHYLGRTAFPYFYVDEMMQYDDRNLEDLKAARAWEKKGTNEETNEEMTEEEEEIEMAEDYLRAYFLNPKEKVMQKLIPFDKALVTTIFDYQKWTRPFRYIQNDHFDRVIRDENSQFYFHTCESDGKKRISFTYPSNLSDFRNKMEKKMDLLRIDKTSSNEKELSNEKQFSNSLSSLNQEERKKLSVEKQKELQELDKTPSNEKELSNSWSSFNEEKRKKLSNEFVQRAKLLDKKYNQFHPVDVDLEDILENRIRLCDDESNTQYLIKKYDPFLNGRFRGEIQKSFSPLITNTTNDILINRIHGLLLCHNSNSSEFEHETDQFDRKLLSTEIGFFFNLISKFSEKSVSSLNFDGLYLFPEQELVNIYSEEKTRQRDFLLDAIRTEPTNDTIYNRKLSPDINEISKELPRWSYQLVDEIAVLMDANPKESQIRSPKADRIVLYSEKKKSQNDNPDEKDSAKEIALPNYSREPDYCRDIIRGSMRAQRRKIATYKLFEPNVHSPLFLESMDDYALFFGDLFDDIGQYLKEYFRKPGTDNSDFLEFEKGIEQKLIEQEKDESEDRLRQIEEAWENILYGLVIRSFVLLFQSIFRKYILLPSLIITKNIIRILLFQNPEWSEDYRDWNREIHIKCTYQGVPVSQTELPLNWFWDGIQIRILCPFVLKPWHNSKVRSTERKKKSTEKNEERNFMFLTGYGTLVKSYLDDHVPNPFLFLGPIFKKIKKQLKKELKNRFFLVLKVFINERKKGFRIMLEEIYNWNRKSLLFGFKKRDELSESEKNSTISNSNPMIEESPVIIQSINWTNSSYTEKRIKDLNVKTKTILKQIEKMTEEEQIEKMTEEKKTELKTNSWQIFKRRKVRLIRKSSSFFKIFMGRVYREMLLNMIHIIRRSEQRFLNYLQAINKIVNVVLYNKKINKQRVDKTNKSIIPFMSIIEKSGNITDMNSQNSYDVSSLSQAYVFFKLSQSLVNNGYNYKLRSIFESHGRSFFLKNEIKDYFFRIQGGRVNSKLSHKKRPDSRMNQWTNWFKKRPDSRMNQWTNWLKVHYQYALPKSAWSILVPQKWRNRIHEHHVAQNKNLVEYDSSQKKPLIFNKKQEVDFLKQKKKIKKQYGYDLFSYQYLNYADNQKSYIYGYNSPLQAKAISNNYNIPKSEKELFDIMDDSFIQNYIEGYFKDIDIDIDKNRDRKYFHLMGMNEKRKKNYRTKTNHKLLTPRFQLFSKAKVSAYKEDPWILPMQFFFLEFYGNKNITDEHKLALEKKEYESLEDLEFYLSHSDLVKVKGSVHKYRRDLQGEKNFLLDKYLGFYLHCKIPVQETLMNNINLQILLIKMKNIKKFFIMSVRKADLDIETMIRMQSKDTCYTESRDTEEVRDYLLFFMEPIRISRKNLEQCFIYQMITIYLKHKRLFAKRCRKYNLLDLLVPEHLLSTRRRKELRILSCLKPRNSNTVHKNTKEVHTKKKDFDSDTKKLIDLKRFLWPNYRFEDLACMNRYWFDTHNGSRFSIFRIHMYPRL</sequence>
<protein>
    <submittedName>
        <fullName evidence="7">Hypothetical chloroplast RF19</fullName>
    </submittedName>
</protein>